<dbReference type="EMBL" id="CP001340">
    <property type="protein sequence ID" value="ACL97175.3"/>
    <property type="molecule type" value="Genomic_DNA"/>
</dbReference>
<dbReference type="Proteomes" id="UP000001364">
    <property type="component" value="Chromosome"/>
</dbReference>
<dbReference type="SUPFAM" id="SSF55804">
    <property type="entry name" value="Phoshotransferase/anion transport protein"/>
    <property type="match status" value="1"/>
</dbReference>
<name>A0A0H3CDT8_CAUVN</name>
<dbReference type="PROSITE" id="PS51094">
    <property type="entry name" value="PTS_EIIA_TYPE_2"/>
    <property type="match status" value="1"/>
</dbReference>
<dbReference type="PANTHER" id="PTHR47738">
    <property type="entry name" value="PTS SYSTEM FRUCTOSE-LIKE EIIA COMPONENT-RELATED"/>
    <property type="match status" value="1"/>
</dbReference>
<feature type="region of interest" description="Disordered" evidence="1">
    <location>
        <begin position="1"/>
        <end position="24"/>
    </location>
</feature>
<dbReference type="InterPro" id="IPR016152">
    <property type="entry name" value="PTrfase/Anion_transptr"/>
</dbReference>
<organism evidence="3 4">
    <name type="scientific">Caulobacter vibrioides (strain NA1000 / CB15N)</name>
    <name type="common">Caulobacter crescentus</name>
    <dbReference type="NCBI Taxonomy" id="565050"/>
    <lineage>
        <taxon>Bacteria</taxon>
        <taxon>Pseudomonadati</taxon>
        <taxon>Pseudomonadota</taxon>
        <taxon>Alphaproteobacteria</taxon>
        <taxon>Caulobacterales</taxon>
        <taxon>Caulobacteraceae</taxon>
        <taxon>Caulobacter</taxon>
    </lineage>
</organism>
<dbReference type="PATRIC" id="fig|565050.3.peg.3617"/>
<dbReference type="InterPro" id="IPR051541">
    <property type="entry name" value="PTS_SugarTrans_NitroReg"/>
</dbReference>
<dbReference type="GO" id="GO:0030295">
    <property type="term" value="F:protein kinase activator activity"/>
    <property type="evidence" value="ECO:0007669"/>
    <property type="project" value="TreeGrafter"/>
</dbReference>
<dbReference type="KEGG" id="ccs:CCNA_03710"/>
<feature type="domain" description="PTS EIIA type-2" evidence="2">
    <location>
        <begin position="31"/>
        <end position="174"/>
    </location>
</feature>
<dbReference type="SMR" id="A0A0H3CDT8"/>
<dbReference type="RefSeq" id="YP_002519083.3">
    <property type="nucleotide sequence ID" value="NC_011916.1"/>
</dbReference>
<reference evidence="3 4" key="1">
    <citation type="journal article" date="2010" name="J. Bacteriol.">
        <title>The genetic basis of laboratory adaptation in Caulobacter crescentus.</title>
        <authorList>
            <person name="Marks M.E."/>
            <person name="Castro-Rojas C.M."/>
            <person name="Teiling C."/>
            <person name="Du L."/>
            <person name="Kapatral V."/>
            <person name="Walunas T.L."/>
            <person name="Crosson S."/>
        </authorList>
    </citation>
    <scope>NUCLEOTIDE SEQUENCE [LARGE SCALE GENOMIC DNA]</scope>
    <source>
        <strain evidence="4">NA1000 / CB15N</strain>
    </source>
</reference>
<dbReference type="AlphaFoldDB" id="A0A0H3CDT8"/>
<dbReference type="GO" id="GO:0009401">
    <property type="term" value="P:phosphoenolpyruvate-dependent sugar phosphotransferase system"/>
    <property type="evidence" value="ECO:0007669"/>
    <property type="project" value="InterPro"/>
</dbReference>
<dbReference type="InterPro" id="IPR006320">
    <property type="entry name" value="PTS_Nitro_regul"/>
</dbReference>
<evidence type="ECO:0000256" key="1">
    <source>
        <dbReference type="SAM" id="MobiDB-lite"/>
    </source>
</evidence>
<accession>A0A0H3CDT8</accession>
<dbReference type="GeneID" id="7331905"/>
<proteinExistence type="predicted"/>
<dbReference type="Gene3D" id="3.40.930.10">
    <property type="entry name" value="Mannitol-specific EII, Chain A"/>
    <property type="match status" value="1"/>
</dbReference>
<evidence type="ECO:0000313" key="3">
    <source>
        <dbReference type="EMBL" id="ACL97175.3"/>
    </source>
</evidence>
<dbReference type="CDD" id="cd00211">
    <property type="entry name" value="PTS_IIA_fru"/>
    <property type="match status" value="1"/>
</dbReference>
<protein>
    <submittedName>
        <fullName evidence="3">Nitrogen regulatory IIA protein</fullName>
        <ecNumber evidence="3">2.7.1.191</ecNumber>
    </submittedName>
</protein>
<gene>
    <name evidence="3" type="ordered locus">CCNA_03710</name>
</gene>
<keyword evidence="3" id="KW-0808">Transferase</keyword>
<keyword evidence="4" id="KW-1185">Reference proteome</keyword>
<dbReference type="NCBIfam" id="TIGR01419">
    <property type="entry name" value="nitro_reg_IIA"/>
    <property type="match status" value="1"/>
</dbReference>
<dbReference type="Pfam" id="PF00359">
    <property type="entry name" value="PTS_EIIA_2"/>
    <property type="match status" value="1"/>
</dbReference>
<dbReference type="PANTHER" id="PTHR47738:SF1">
    <property type="entry name" value="NITROGEN REGULATORY PROTEIN"/>
    <property type="match status" value="1"/>
</dbReference>
<evidence type="ECO:0000313" key="4">
    <source>
        <dbReference type="Proteomes" id="UP000001364"/>
    </source>
</evidence>
<evidence type="ECO:0000259" key="2">
    <source>
        <dbReference type="PROSITE" id="PS51094"/>
    </source>
</evidence>
<dbReference type="EC" id="2.7.1.191" evidence="3"/>
<dbReference type="RefSeq" id="WP_010921423.1">
    <property type="nucleotide sequence ID" value="NC_011916.1"/>
</dbReference>
<dbReference type="InterPro" id="IPR002178">
    <property type="entry name" value="PTS_EIIA_type-2_dom"/>
</dbReference>
<dbReference type="PROSITE" id="PS00372">
    <property type="entry name" value="PTS_EIIA_TYPE_2_HIS"/>
    <property type="match status" value="1"/>
</dbReference>
<sequence length="180" mass="18745">MSWSGAVGGLSSAAPRRSETSERCKSMTIGDLLEPGAVALRASAPGKRQALSMVADVAGRVLGVDPEAALDGLIEREAAGSTGVGEGVAIPHARLDGLDRVRAVVVRLDAPVAFDALDDKPVDLLVALFAPREANAQHLRALARVARMMRQPEVRASVRQARSADAIHVLLTDEPASTAA</sequence>
<dbReference type="HOGENOM" id="CLU_072531_5_2_5"/>
<dbReference type="GO" id="GO:0008982">
    <property type="term" value="F:protein-N(PI)-phosphohistidine-sugar phosphotransferase activity"/>
    <property type="evidence" value="ECO:0007669"/>
    <property type="project" value="InterPro"/>
</dbReference>
<dbReference type="OrthoDB" id="95460at2"/>